<proteinExistence type="predicted"/>
<protein>
    <recommendedName>
        <fullName evidence="6">RING-type domain-containing protein</fullName>
    </recommendedName>
</protein>
<dbReference type="OrthoDB" id="8062037at2759"/>
<dbReference type="GO" id="GO:0061630">
    <property type="term" value="F:ubiquitin protein ligase activity"/>
    <property type="evidence" value="ECO:0007669"/>
    <property type="project" value="TreeGrafter"/>
</dbReference>
<feature type="domain" description="RING-type" evidence="6">
    <location>
        <begin position="113"/>
        <end position="155"/>
    </location>
</feature>
<dbReference type="Pfam" id="PF13639">
    <property type="entry name" value="zf-RING_2"/>
    <property type="match status" value="1"/>
</dbReference>
<dbReference type="CDD" id="cd16454">
    <property type="entry name" value="RING-H2_PA-TM-RING"/>
    <property type="match status" value="1"/>
</dbReference>
<dbReference type="InterPro" id="IPR021386">
    <property type="entry name" value="SPP41_DUF3020"/>
</dbReference>
<evidence type="ECO:0000256" key="3">
    <source>
        <dbReference type="ARBA" id="ARBA00022833"/>
    </source>
</evidence>
<reference evidence="7" key="1">
    <citation type="journal article" date="2020" name="Microb. Genom.">
        <title>Genetic diversity of clinical and environmental Mucorales isolates obtained from an investigation of mucormycosis cases among solid organ transplant recipients.</title>
        <authorList>
            <person name="Nguyen M.H."/>
            <person name="Kaul D."/>
            <person name="Muto C."/>
            <person name="Cheng S.J."/>
            <person name="Richter R.A."/>
            <person name="Bruno V.M."/>
            <person name="Liu G."/>
            <person name="Beyhan S."/>
            <person name="Sundermann A.J."/>
            <person name="Mounaud S."/>
            <person name="Pasculle A.W."/>
            <person name="Nierman W.C."/>
            <person name="Driscoll E."/>
            <person name="Cumbie R."/>
            <person name="Clancy C.J."/>
            <person name="Dupont C.L."/>
        </authorList>
    </citation>
    <scope>NUCLEOTIDE SEQUENCE</scope>
    <source>
        <strain evidence="7">GL16</strain>
    </source>
</reference>
<feature type="region of interest" description="Disordered" evidence="5">
    <location>
        <begin position="325"/>
        <end position="349"/>
    </location>
</feature>
<dbReference type="Proteomes" id="UP000717996">
    <property type="component" value="Unassembled WGS sequence"/>
</dbReference>
<dbReference type="GO" id="GO:0016567">
    <property type="term" value="P:protein ubiquitination"/>
    <property type="evidence" value="ECO:0007669"/>
    <property type="project" value="TreeGrafter"/>
</dbReference>
<dbReference type="GO" id="GO:0008270">
    <property type="term" value="F:zinc ion binding"/>
    <property type="evidence" value="ECO:0007669"/>
    <property type="project" value="UniProtKB-KW"/>
</dbReference>
<dbReference type="InterPro" id="IPR001841">
    <property type="entry name" value="Znf_RING"/>
</dbReference>
<evidence type="ECO:0000259" key="6">
    <source>
        <dbReference type="PROSITE" id="PS50089"/>
    </source>
</evidence>
<evidence type="ECO:0000313" key="8">
    <source>
        <dbReference type="Proteomes" id="UP000717996"/>
    </source>
</evidence>
<evidence type="ECO:0000256" key="1">
    <source>
        <dbReference type="ARBA" id="ARBA00022723"/>
    </source>
</evidence>
<evidence type="ECO:0000256" key="2">
    <source>
        <dbReference type="ARBA" id="ARBA00022771"/>
    </source>
</evidence>
<keyword evidence="2 4" id="KW-0863">Zinc-finger</keyword>
<dbReference type="SMART" id="SM00184">
    <property type="entry name" value="RING"/>
    <property type="match status" value="1"/>
</dbReference>
<keyword evidence="1" id="KW-0479">Metal-binding</keyword>
<evidence type="ECO:0000256" key="5">
    <source>
        <dbReference type="SAM" id="MobiDB-lite"/>
    </source>
</evidence>
<dbReference type="AlphaFoldDB" id="A0A9P6YP31"/>
<comment type="caution">
    <text evidence="7">The sequence shown here is derived from an EMBL/GenBank/DDBJ whole genome shotgun (WGS) entry which is preliminary data.</text>
</comment>
<dbReference type="SUPFAM" id="SSF57850">
    <property type="entry name" value="RING/U-box"/>
    <property type="match status" value="1"/>
</dbReference>
<organism evidence="7 8">
    <name type="scientific">Rhizopus oryzae</name>
    <name type="common">Mucormycosis agent</name>
    <name type="synonym">Rhizopus arrhizus var. delemar</name>
    <dbReference type="NCBI Taxonomy" id="64495"/>
    <lineage>
        <taxon>Eukaryota</taxon>
        <taxon>Fungi</taxon>
        <taxon>Fungi incertae sedis</taxon>
        <taxon>Mucoromycota</taxon>
        <taxon>Mucoromycotina</taxon>
        <taxon>Mucoromycetes</taxon>
        <taxon>Mucorales</taxon>
        <taxon>Mucorineae</taxon>
        <taxon>Rhizopodaceae</taxon>
        <taxon>Rhizopus</taxon>
    </lineage>
</organism>
<name>A0A9P6YP31_RHIOR</name>
<sequence length="407" mass="47218">MTSYFDELGITATQKKKIVDVDLDAFMNPTSASQHSNSVETNVQQLIQTANFFNQFREQMQTEGNIAQEEFLDNLVSQLLEESQNDIKGPPPASKRFINALPNVRVLNDDDTCIICKDNLMQSSNAVTRMPCGHLFDKECIIPWLELHNTCPMCRYQVETEEKVKEEEEEERQVFATRSNLKRHMENPNIHNIPYIRSRDQKRWKGHSKKIISKEETTESNNDRMRKWRAENREKNRQNDLRCRVYRLARQKFGDHDSPEKQGFVREEIARRLGRRMMLERKASPTKDLIELPFYSGLQQKIELPSIHQMERAFCSSSPLLPDLSPTLQRRTSSSSSSSNSSVCSNTSCIKEQQPIENSEVSSLEDRILPSMHTFFKKKQEGIKYVNSNRILDEFVGVVLNYVDNSS</sequence>
<keyword evidence="3" id="KW-0862">Zinc</keyword>
<dbReference type="PANTHER" id="PTHR15710:SF217">
    <property type="entry name" value="E3 UBIQUITIN-PROTEIN LIGASE RDUF2"/>
    <property type="match status" value="1"/>
</dbReference>
<dbReference type="PANTHER" id="PTHR15710">
    <property type="entry name" value="E3 UBIQUITIN-PROTEIN LIGASE PRAJA"/>
    <property type="match status" value="1"/>
</dbReference>
<dbReference type="InterPro" id="IPR013083">
    <property type="entry name" value="Znf_RING/FYVE/PHD"/>
</dbReference>
<dbReference type="Gene3D" id="3.30.40.10">
    <property type="entry name" value="Zinc/RING finger domain, C3HC4 (zinc finger)"/>
    <property type="match status" value="1"/>
</dbReference>
<dbReference type="PROSITE" id="PS50089">
    <property type="entry name" value="ZF_RING_2"/>
    <property type="match status" value="1"/>
</dbReference>
<dbReference type="Pfam" id="PF11223">
    <property type="entry name" value="DUF3020"/>
    <property type="match status" value="1"/>
</dbReference>
<evidence type="ECO:0000256" key="4">
    <source>
        <dbReference type="PROSITE-ProRule" id="PRU00175"/>
    </source>
</evidence>
<evidence type="ECO:0000313" key="7">
    <source>
        <dbReference type="EMBL" id="KAG1553651.1"/>
    </source>
</evidence>
<dbReference type="EMBL" id="JAANIT010000027">
    <property type="protein sequence ID" value="KAG1553651.1"/>
    <property type="molecule type" value="Genomic_DNA"/>
</dbReference>
<accession>A0A9P6YP31</accession>
<gene>
    <name evidence="7" type="ORF">G6F51_000451</name>
</gene>
<dbReference type="GO" id="GO:0005737">
    <property type="term" value="C:cytoplasm"/>
    <property type="evidence" value="ECO:0007669"/>
    <property type="project" value="TreeGrafter"/>
</dbReference>